<comment type="caution">
    <text evidence="2">The sequence shown here is derived from an EMBL/GenBank/DDBJ whole genome shotgun (WGS) entry which is preliminary data.</text>
</comment>
<feature type="transmembrane region" description="Helical" evidence="1">
    <location>
        <begin position="68"/>
        <end position="87"/>
    </location>
</feature>
<dbReference type="Proteomes" id="UP000194360">
    <property type="component" value="Unassembled WGS sequence"/>
</dbReference>
<name>A0A1Y2MKR3_PSEAH</name>
<reference evidence="2 3" key="1">
    <citation type="submission" date="2016-09" db="EMBL/GenBank/DDBJ databases">
        <title>Pseudonocardia autotrophica DSM535, a candidate organism with high potential of specific P450 cytochromes.</title>
        <authorList>
            <person name="Grumaz C."/>
            <person name="Vainshtein Y."/>
            <person name="Kirstahler P."/>
            <person name="Sohn K."/>
        </authorList>
    </citation>
    <scope>NUCLEOTIDE SEQUENCE [LARGE SCALE GENOMIC DNA]</scope>
    <source>
        <strain evidence="2 3">DSM 535</strain>
    </source>
</reference>
<keyword evidence="1" id="KW-1133">Transmembrane helix</keyword>
<accession>A0A1Y2MKR3</accession>
<dbReference type="RefSeq" id="WP_125911548.1">
    <property type="nucleotide sequence ID" value="NZ_AP018920.1"/>
</dbReference>
<dbReference type="AlphaFoldDB" id="A0A1Y2MKR3"/>
<proteinExistence type="predicted"/>
<protein>
    <submittedName>
        <fullName evidence="2">Uncharacterized protein</fullName>
    </submittedName>
</protein>
<feature type="transmembrane region" description="Helical" evidence="1">
    <location>
        <begin position="160"/>
        <end position="178"/>
    </location>
</feature>
<organism evidence="2 3">
    <name type="scientific">Pseudonocardia autotrophica</name>
    <name type="common">Amycolata autotrophica</name>
    <name type="synonym">Nocardia autotrophica</name>
    <dbReference type="NCBI Taxonomy" id="2074"/>
    <lineage>
        <taxon>Bacteria</taxon>
        <taxon>Bacillati</taxon>
        <taxon>Actinomycetota</taxon>
        <taxon>Actinomycetes</taxon>
        <taxon>Pseudonocardiales</taxon>
        <taxon>Pseudonocardiaceae</taxon>
        <taxon>Pseudonocardia</taxon>
    </lineage>
</organism>
<feature type="transmembrane region" description="Helical" evidence="1">
    <location>
        <begin position="99"/>
        <end position="120"/>
    </location>
</feature>
<sequence length="406" mass="43803">MLLTIAALIDALLALAASLTVGLIFAAAIFNSAKCFVIQSMLPDRRQSGRSVTLGATLKRYLRAFGDVVLRVALTTGALVLISRALLWGGVSVAVLPPLFLAVSLASYTLLSTIVVVVVFRYRYKFWIRGHGLCDGVGPWSNLEESVDFKERVAYVISKLLAMVAAIVMGTLGSILVAPIDIRTVSVTADLEVLAPEVVLATSILACLLFGALAARFLSIPQYGLIYSGAEKLRDGLDGYLEGGRDISFRGAQWPSGRNRAVIVLSRLFLRSVESVSSRFPTGSAEVFYANSRRISGELVQMASGDAREYSEPRFLNLIRGMLYVAVSSDPVGSSSRVVEDLDIGSNYQSFPHTAGDRIVRRLGLILNSRALALFGKSYGAILAVLAVLFVGPARTIEWLMSTFKP</sequence>
<keyword evidence="3" id="KW-1185">Reference proteome</keyword>
<evidence type="ECO:0000313" key="2">
    <source>
        <dbReference type="EMBL" id="OSY35853.1"/>
    </source>
</evidence>
<gene>
    <name evidence="2" type="ORF">BG845_05816</name>
</gene>
<feature type="transmembrane region" description="Helical" evidence="1">
    <location>
        <begin position="12"/>
        <end position="37"/>
    </location>
</feature>
<feature type="transmembrane region" description="Helical" evidence="1">
    <location>
        <begin position="198"/>
        <end position="218"/>
    </location>
</feature>
<dbReference type="EMBL" id="MIGB01000046">
    <property type="protein sequence ID" value="OSY35853.1"/>
    <property type="molecule type" value="Genomic_DNA"/>
</dbReference>
<evidence type="ECO:0000313" key="3">
    <source>
        <dbReference type="Proteomes" id="UP000194360"/>
    </source>
</evidence>
<feature type="transmembrane region" description="Helical" evidence="1">
    <location>
        <begin position="371"/>
        <end position="392"/>
    </location>
</feature>
<keyword evidence="1" id="KW-0812">Transmembrane</keyword>
<evidence type="ECO:0000256" key="1">
    <source>
        <dbReference type="SAM" id="Phobius"/>
    </source>
</evidence>
<keyword evidence="1" id="KW-0472">Membrane</keyword>